<keyword evidence="4 12" id="KW-0444">Lipid biosynthesis</keyword>
<dbReference type="InterPro" id="IPR016039">
    <property type="entry name" value="Thiolase-like"/>
</dbReference>
<evidence type="ECO:0000256" key="6">
    <source>
        <dbReference type="ARBA" id="ARBA00022832"/>
    </source>
</evidence>
<comment type="function">
    <text evidence="12">Catalyzes the condensation reaction of fatty acid synthesis by the addition to an acyl acceptor of two carbons from malonyl-ACP. Catalyzes the first condensation reaction which initiates fatty acid synthesis and may therefore play a role in governing the total rate of fatty acid production. Possesses both acetoacetyl-ACP synthase and acetyl transacylase activities. Its substrate specificity determines the biosynthesis of branched-chain and/or straight-chain of fatty acids.</text>
</comment>
<dbReference type="PANTHER" id="PTHR43091:SF1">
    <property type="entry name" value="BETA-KETOACYL-[ACYL-CARRIER-PROTEIN] SYNTHASE III, CHLOROPLASTIC"/>
    <property type="match status" value="1"/>
</dbReference>
<name>A0A517YAW5_9BACT</name>
<evidence type="ECO:0000259" key="14">
    <source>
        <dbReference type="Pfam" id="PF08545"/>
    </source>
</evidence>
<protein>
    <recommendedName>
        <fullName evidence="3 12">Beta-ketoacyl-[acyl-carrier-protein] synthase III</fullName>
        <shortName evidence="12">Beta-ketoacyl-ACP synthase III</shortName>
        <shortName evidence="12">KAS III</shortName>
        <ecNumber evidence="3 12">2.3.1.180</ecNumber>
    </recommendedName>
    <alternativeName>
        <fullName evidence="12">3-oxoacyl-[acyl-carrier-protein] synthase 3</fullName>
    </alternativeName>
    <alternativeName>
        <fullName evidence="12">3-oxoacyl-[acyl-carrier-protein] synthase III</fullName>
    </alternativeName>
</protein>
<dbReference type="OrthoDB" id="9815506at2"/>
<comment type="subcellular location">
    <subcellularLocation>
        <location evidence="12">Cytoplasm</location>
    </subcellularLocation>
</comment>
<keyword evidence="10 12" id="KW-0012">Acyltransferase</keyword>
<feature type="active site" evidence="12">
    <location>
        <position position="307"/>
    </location>
</feature>
<dbReference type="GO" id="GO:0006633">
    <property type="term" value="P:fatty acid biosynthetic process"/>
    <property type="evidence" value="ECO:0007669"/>
    <property type="project" value="UniProtKB-UniRule"/>
</dbReference>
<evidence type="ECO:0000256" key="1">
    <source>
        <dbReference type="ARBA" id="ARBA00005194"/>
    </source>
</evidence>
<reference evidence="15 16" key="1">
    <citation type="submission" date="2019-02" db="EMBL/GenBank/DDBJ databases">
        <title>Deep-cultivation of Planctomycetes and their phenomic and genomic characterization uncovers novel biology.</title>
        <authorList>
            <person name="Wiegand S."/>
            <person name="Jogler M."/>
            <person name="Boedeker C."/>
            <person name="Pinto D."/>
            <person name="Vollmers J."/>
            <person name="Rivas-Marin E."/>
            <person name="Kohn T."/>
            <person name="Peeters S.H."/>
            <person name="Heuer A."/>
            <person name="Rast P."/>
            <person name="Oberbeckmann S."/>
            <person name="Bunk B."/>
            <person name="Jeske O."/>
            <person name="Meyerdierks A."/>
            <person name="Storesund J.E."/>
            <person name="Kallscheuer N."/>
            <person name="Luecker S."/>
            <person name="Lage O.M."/>
            <person name="Pohl T."/>
            <person name="Merkel B.J."/>
            <person name="Hornburger P."/>
            <person name="Mueller R.-W."/>
            <person name="Bruemmer F."/>
            <person name="Labrenz M."/>
            <person name="Spormann A.M."/>
            <person name="Op den Camp H."/>
            <person name="Overmann J."/>
            <person name="Amann R."/>
            <person name="Jetten M.S.M."/>
            <person name="Mascher T."/>
            <person name="Medema M.H."/>
            <person name="Devos D.P."/>
            <person name="Kaster A.-K."/>
            <person name="Ovreas L."/>
            <person name="Rohde M."/>
            <person name="Galperin M.Y."/>
            <person name="Jogler C."/>
        </authorList>
    </citation>
    <scope>NUCLEOTIDE SEQUENCE [LARGE SCALE GENOMIC DNA]</scope>
    <source>
        <strain evidence="15 16">ETA_A8</strain>
    </source>
</reference>
<comment type="similarity">
    <text evidence="2 12">Belongs to the thiolase-like superfamily. FabH family.</text>
</comment>
<evidence type="ECO:0000256" key="4">
    <source>
        <dbReference type="ARBA" id="ARBA00022516"/>
    </source>
</evidence>
<dbReference type="Pfam" id="PF08545">
    <property type="entry name" value="ACP_syn_III"/>
    <property type="match status" value="1"/>
</dbReference>
<feature type="active site" evidence="12">
    <location>
        <position position="277"/>
    </location>
</feature>
<evidence type="ECO:0000259" key="13">
    <source>
        <dbReference type="Pfam" id="PF08541"/>
    </source>
</evidence>
<evidence type="ECO:0000313" key="16">
    <source>
        <dbReference type="Proteomes" id="UP000315017"/>
    </source>
</evidence>
<evidence type="ECO:0000256" key="11">
    <source>
        <dbReference type="ARBA" id="ARBA00051096"/>
    </source>
</evidence>
<dbReference type="EC" id="2.3.1.180" evidence="3 12"/>
<dbReference type="Proteomes" id="UP000315017">
    <property type="component" value="Chromosome"/>
</dbReference>
<dbReference type="UniPathway" id="UPA00094"/>
<dbReference type="NCBIfam" id="TIGR00747">
    <property type="entry name" value="fabH"/>
    <property type="match status" value="1"/>
</dbReference>
<evidence type="ECO:0000256" key="7">
    <source>
        <dbReference type="ARBA" id="ARBA00023098"/>
    </source>
</evidence>
<evidence type="ECO:0000256" key="12">
    <source>
        <dbReference type="HAMAP-Rule" id="MF_01815"/>
    </source>
</evidence>
<feature type="domain" description="Beta-ketoacyl-[acyl-carrier-protein] synthase III C-terminal" evidence="13">
    <location>
        <begin position="263"/>
        <end position="350"/>
    </location>
</feature>
<dbReference type="GO" id="GO:0033818">
    <property type="term" value="F:beta-ketoacyl-acyl-carrier-protein synthase III activity"/>
    <property type="evidence" value="ECO:0007669"/>
    <property type="project" value="UniProtKB-UniRule"/>
</dbReference>
<comment type="domain">
    <text evidence="12">The last Arg residue of the ACP-binding site is essential for the weak association between ACP/AcpP and FabH.</text>
</comment>
<dbReference type="InterPro" id="IPR004655">
    <property type="entry name" value="FabH"/>
</dbReference>
<dbReference type="Gene3D" id="3.40.47.10">
    <property type="match status" value="1"/>
</dbReference>
<feature type="domain" description="Beta-ketoacyl-[acyl-carrier-protein] synthase III N-terminal" evidence="14">
    <location>
        <begin position="131"/>
        <end position="209"/>
    </location>
</feature>
<keyword evidence="8 12" id="KW-0275">Fatty acid biosynthesis</keyword>
<dbReference type="InterPro" id="IPR013751">
    <property type="entry name" value="ACP_syn_III_N"/>
</dbReference>
<sequence>MTTSVSRIDPAALPVDEPVLHSPIWTLTGVQVLGIGAFVPPRVVKNEDLISLGCDAEWIEQRTGIRERRQAEPDQAASDLGYEAAVRCLEQAGVSAKQVDLIVLATMSADSPAPSTACRLQRRLGCSAPAFDVSAACAGFMYALSTGMQYVKTGNARHVLVVGSDVMSRTVNPADKKTFPLFGDGAGAVLLGAGKPDQGLVAYTLGADGNGVELLHIPAGGSREPLTPESLAAGRQYMSMDGRAVFKWAVRTVADSCREVLGHAGLTTSDVTWLVLHQANKRILDAAAADLGMSADRVIMNLDRYGNTSAGSIPLVLDELNQQGRLNRGDHVLLSGFGAGLAWGTGIFRW</sequence>
<feature type="active site" evidence="12">
    <location>
        <position position="137"/>
    </location>
</feature>
<feature type="region of interest" description="ACP-binding" evidence="12">
    <location>
        <begin position="278"/>
        <end position="282"/>
    </location>
</feature>
<dbReference type="GO" id="GO:0005737">
    <property type="term" value="C:cytoplasm"/>
    <property type="evidence" value="ECO:0007669"/>
    <property type="project" value="UniProtKB-SubCell"/>
</dbReference>
<dbReference type="GO" id="GO:0004315">
    <property type="term" value="F:3-oxoacyl-[acyl-carrier-protein] synthase activity"/>
    <property type="evidence" value="ECO:0007669"/>
    <property type="project" value="InterPro"/>
</dbReference>
<comment type="catalytic activity">
    <reaction evidence="11">
        <text>malonyl-[ACP] + acetyl-CoA + H(+) = 3-oxobutanoyl-[ACP] + CO2 + CoA</text>
        <dbReference type="Rhea" id="RHEA:12080"/>
        <dbReference type="Rhea" id="RHEA-COMP:9623"/>
        <dbReference type="Rhea" id="RHEA-COMP:9625"/>
        <dbReference type="ChEBI" id="CHEBI:15378"/>
        <dbReference type="ChEBI" id="CHEBI:16526"/>
        <dbReference type="ChEBI" id="CHEBI:57287"/>
        <dbReference type="ChEBI" id="CHEBI:57288"/>
        <dbReference type="ChEBI" id="CHEBI:78449"/>
        <dbReference type="ChEBI" id="CHEBI:78450"/>
        <dbReference type="EC" id="2.3.1.180"/>
    </reaction>
    <physiologicalReaction direction="left-to-right" evidence="11">
        <dbReference type="Rhea" id="RHEA:12081"/>
    </physiologicalReaction>
</comment>
<dbReference type="NCBIfam" id="NF006829">
    <property type="entry name" value="PRK09352.1"/>
    <property type="match status" value="1"/>
</dbReference>
<keyword evidence="7 12" id="KW-0443">Lipid metabolism</keyword>
<comment type="pathway">
    <text evidence="1 12">Lipid metabolism; fatty acid biosynthesis.</text>
</comment>
<dbReference type="FunFam" id="3.40.47.10:FF:000004">
    <property type="entry name" value="3-oxoacyl-[acyl-carrier-protein] synthase 3"/>
    <property type="match status" value="1"/>
</dbReference>
<dbReference type="EMBL" id="CP036274">
    <property type="protein sequence ID" value="QDU27376.1"/>
    <property type="molecule type" value="Genomic_DNA"/>
</dbReference>
<dbReference type="InterPro" id="IPR013747">
    <property type="entry name" value="ACP_syn_III_C"/>
</dbReference>
<keyword evidence="5 12" id="KW-0808">Transferase</keyword>
<dbReference type="PANTHER" id="PTHR43091">
    <property type="entry name" value="3-OXOACYL-[ACYL-CARRIER-PROTEIN] SYNTHASE"/>
    <property type="match status" value="1"/>
</dbReference>
<evidence type="ECO:0000256" key="10">
    <source>
        <dbReference type="ARBA" id="ARBA00023315"/>
    </source>
</evidence>
<keyword evidence="12" id="KW-0963">Cytoplasm</keyword>
<keyword evidence="9 12" id="KW-0511">Multifunctional enzyme</keyword>
<dbReference type="HAMAP" id="MF_01815">
    <property type="entry name" value="FabH"/>
    <property type="match status" value="1"/>
</dbReference>
<dbReference type="RefSeq" id="WP_145088221.1">
    <property type="nucleotide sequence ID" value="NZ_CP036274.1"/>
</dbReference>
<gene>
    <name evidence="15" type="primary">fabH_1</name>
    <name evidence="12" type="synonym">fabH</name>
    <name evidence="15" type="ORF">ETAA8_24630</name>
</gene>
<dbReference type="Pfam" id="PF08541">
    <property type="entry name" value="ACP_syn_III_C"/>
    <property type="match status" value="1"/>
</dbReference>
<keyword evidence="16" id="KW-1185">Reference proteome</keyword>
<evidence type="ECO:0000256" key="9">
    <source>
        <dbReference type="ARBA" id="ARBA00023268"/>
    </source>
</evidence>
<evidence type="ECO:0000313" key="15">
    <source>
        <dbReference type="EMBL" id="QDU27376.1"/>
    </source>
</evidence>
<proteinExistence type="inferred from homology"/>
<evidence type="ECO:0000256" key="3">
    <source>
        <dbReference type="ARBA" id="ARBA00012333"/>
    </source>
</evidence>
<evidence type="ECO:0000256" key="8">
    <source>
        <dbReference type="ARBA" id="ARBA00023160"/>
    </source>
</evidence>
<comment type="subunit">
    <text evidence="12">Homodimer.</text>
</comment>
<evidence type="ECO:0000256" key="5">
    <source>
        <dbReference type="ARBA" id="ARBA00022679"/>
    </source>
</evidence>
<dbReference type="CDD" id="cd00830">
    <property type="entry name" value="KAS_III"/>
    <property type="match status" value="1"/>
</dbReference>
<dbReference type="SUPFAM" id="SSF53901">
    <property type="entry name" value="Thiolase-like"/>
    <property type="match status" value="1"/>
</dbReference>
<keyword evidence="6 12" id="KW-0276">Fatty acid metabolism</keyword>
<dbReference type="KEGG" id="aagg:ETAA8_24630"/>
<evidence type="ECO:0000256" key="2">
    <source>
        <dbReference type="ARBA" id="ARBA00008642"/>
    </source>
</evidence>
<accession>A0A517YAW5</accession>
<organism evidence="15 16">
    <name type="scientific">Anatilimnocola aggregata</name>
    <dbReference type="NCBI Taxonomy" id="2528021"/>
    <lineage>
        <taxon>Bacteria</taxon>
        <taxon>Pseudomonadati</taxon>
        <taxon>Planctomycetota</taxon>
        <taxon>Planctomycetia</taxon>
        <taxon>Pirellulales</taxon>
        <taxon>Pirellulaceae</taxon>
        <taxon>Anatilimnocola</taxon>
    </lineage>
</organism>
<dbReference type="AlphaFoldDB" id="A0A517YAW5"/>